<sequence length="120" mass="13853">MNLIKPHDYIILGIYTVVLLWDYMTSGDFGEFLIFVLAGVVIFALNYKKYKGVSNKEIMNWQLFSTGWIVVLVSLLAIILGYDQAAIFFDHGLLIFIILLTLFEVFLSSRRLKRNEDPAR</sequence>
<evidence type="ECO:0000313" key="3">
    <source>
        <dbReference type="Proteomes" id="UP000316425"/>
    </source>
</evidence>
<feature type="transmembrane region" description="Helical" evidence="1">
    <location>
        <begin position="7"/>
        <end position="23"/>
    </location>
</feature>
<keyword evidence="3" id="KW-1185">Reference proteome</keyword>
<protein>
    <recommendedName>
        <fullName evidence="4">Permease</fullName>
    </recommendedName>
</protein>
<feature type="transmembrane region" description="Helical" evidence="1">
    <location>
        <begin position="88"/>
        <end position="107"/>
    </location>
</feature>
<keyword evidence="1" id="KW-0812">Transmembrane</keyword>
<dbReference type="OrthoDB" id="2970082at2"/>
<organism evidence="2 3">
    <name type="scientific">Allobacillus salarius</name>
    <dbReference type="NCBI Taxonomy" id="1955272"/>
    <lineage>
        <taxon>Bacteria</taxon>
        <taxon>Bacillati</taxon>
        <taxon>Bacillota</taxon>
        <taxon>Bacilli</taxon>
        <taxon>Bacillales</taxon>
        <taxon>Bacillaceae</taxon>
        <taxon>Allobacillus</taxon>
    </lineage>
</organism>
<evidence type="ECO:0000313" key="2">
    <source>
        <dbReference type="EMBL" id="TSJ66217.1"/>
    </source>
</evidence>
<comment type="caution">
    <text evidence="2">The sequence shown here is derived from an EMBL/GenBank/DDBJ whole genome shotgun (WGS) entry which is preliminary data.</text>
</comment>
<evidence type="ECO:0000256" key="1">
    <source>
        <dbReference type="SAM" id="Phobius"/>
    </source>
</evidence>
<name>A0A556PP95_9BACI</name>
<proteinExistence type="predicted"/>
<dbReference type="Proteomes" id="UP000316425">
    <property type="component" value="Unassembled WGS sequence"/>
</dbReference>
<feature type="transmembrane region" description="Helical" evidence="1">
    <location>
        <begin position="59"/>
        <end position="82"/>
    </location>
</feature>
<dbReference type="RefSeq" id="WP_144088216.1">
    <property type="nucleotide sequence ID" value="NZ_VMHE01000005.1"/>
</dbReference>
<reference evidence="2 3" key="1">
    <citation type="submission" date="2019-07" db="EMBL/GenBank/DDBJ databases">
        <title>Allobacillus sp. nov. SKP isolated from shrimp paste of Euphausiacea.</title>
        <authorList>
            <person name="Kanchanasin P."/>
            <person name="Tanasupawat S."/>
            <person name="Shi W."/>
            <person name="Wu L."/>
            <person name="Ma J."/>
        </authorList>
    </citation>
    <scope>NUCLEOTIDE SEQUENCE [LARGE SCALE GENOMIC DNA]</scope>
    <source>
        <strain evidence="2 3">SKP4-8</strain>
    </source>
</reference>
<feature type="transmembrane region" description="Helical" evidence="1">
    <location>
        <begin position="29"/>
        <end position="47"/>
    </location>
</feature>
<keyword evidence="1" id="KW-1133">Transmembrane helix</keyword>
<keyword evidence="1" id="KW-0472">Membrane</keyword>
<gene>
    <name evidence="2" type="ORF">FPQ13_04930</name>
</gene>
<evidence type="ECO:0008006" key="4">
    <source>
        <dbReference type="Google" id="ProtNLM"/>
    </source>
</evidence>
<dbReference type="EMBL" id="VMHE01000005">
    <property type="protein sequence ID" value="TSJ66217.1"/>
    <property type="molecule type" value="Genomic_DNA"/>
</dbReference>
<dbReference type="AlphaFoldDB" id="A0A556PP95"/>
<accession>A0A556PP95</accession>